<sequence>MRTDPPMGFPDLPRSALERSIADLVEKAGDVLQSQGRLRNLLAATRAIAEDLDLEDVLRRIAQAAVDLVGARYGALGVIGPDGRLEQFIHVGIDADLAARIGHLPRGLGVLGALIDDPEPVRREHLADDPRSAGFPAHHPPMDSFLGVPIRVRDEVYGNLYLTDRADGPFSPEDEELLMSLAAAAGVAIDNARLFGESERRQGWALAQAEIASALLDEDGDDPLGLIASSVIRLTDASVVAVVARTPAGAFATEDAWGEDAADYVGRVFSAEETPAAGVIASGLPALALGLAHPGSPDGERSTGSAITVPLARPGGLDAALLVTRAPGSARFADLDLDLIADFAAHASVALELRGARAARERVALLEDRGRIARDLHDNVIQRLFAAGLSLNGMDVQAFAPSVHARIEAVQTLLDDAIAEIRTSVFALRASQPRAAGARHRLLDVVSEVAGSFPTPPRIVFHGHVDEVVAGDLLDDVEAVVREGLANAVRHADATAVVVEVGCTLDATTVRISDDGRGPAGRTRASGIRNLEARAEALGGSSSLAPQDAGGAVLTWSVPGPAAVALALDTAAASAAPPAVAPPAVAPPALDGAPEAAGRIR</sequence>
<dbReference type="GO" id="GO:0070483">
    <property type="term" value="P:detection of hypoxia"/>
    <property type="evidence" value="ECO:0007669"/>
    <property type="project" value="UniProtKB-ARBA"/>
</dbReference>
<dbReference type="GO" id="GO:0046983">
    <property type="term" value="F:protein dimerization activity"/>
    <property type="evidence" value="ECO:0007669"/>
    <property type="project" value="InterPro"/>
</dbReference>
<gene>
    <name evidence="13" type="primary">dosT</name>
    <name evidence="13" type="ORF">BFL34_01737</name>
</gene>
<comment type="cofactor">
    <cofactor evidence="1">
        <name>Mg(2+)</name>
        <dbReference type="ChEBI" id="CHEBI:18420"/>
    </cofactor>
</comment>
<evidence type="ECO:0000256" key="8">
    <source>
        <dbReference type="ARBA" id="ARBA00022842"/>
    </source>
</evidence>
<dbReference type="InterPro" id="IPR029016">
    <property type="entry name" value="GAF-like_dom_sf"/>
</dbReference>
<dbReference type="Gene3D" id="3.30.565.10">
    <property type="entry name" value="Histidine kinase-like ATPase, C-terminal domain"/>
    <property type="match status" value="1"/>
</dbReference>
<feature type="domain" description="GAF" evidence="12">
    <location>
        <begin position="53"/>
        <end position="199"/>
    </location>
</feature>
<dbReference type="FunFam" id="3.30.450.40:FF:000052">
    <property type="entry name" value="Oxygen sensor histidine kinase response regulator DevS/DosS"/>
    <property type="match status" value="1"/>
</dbReference>
<dbReference type="GO" id="GO:0000155">
    <property type="term" value="F:phosphorelay sensor kinase activity"/>
    <property type="evidence" value="ECO:0007669"/>
    <property type="project" value="InterPro"/>
</dbReference>
<reference evidence="13 14" key="1">
    <citation type="submission" date="2016-08" db="EMBL/GenBank/DDBJ databases">
        <title>Genome sequence of Clavibacter michiganensis spp strain CFBP7494.</title>
        <authorList>
            <person name="Thapa S.P."/>
            <person name="Coaker G."/>
            <person name="Jacques M.-A."/>
        </authorList>
    </citation>
    <scope>NUCLEOTIDE SEQUENCE [LARGE SCALE GENOMIC DNA]</scope>
    <source>
        <strain evidence="13">CFBP7494</strain>
    </source>
</reference>
<evidence type="ECO:0000313" key="14">
    <source>
        <dbReference type="Proteomes" id="UP000194837"/>
    </source>
</evidence>
<keyword evidence="7 13" id="KW-0418">Kinase</keyword>
<evidence type="ECO:0000256" key="5">
    <source>
        <dbReference type="ARBA" id="ARBA00022679"/>
    </source>
</evidence>
<keyword evidence="6" id="KW-0479">Metal-binding</keyword>
<evidence type="ECO:0000259" key="12">
    <source>
        <dbReference type="SMART" id="SM00065"/>
    </source>
</evidence>
<keyword evidence="5" id="KW-0808">Transferase</keyword>
<evidence type="ECO:0000256" key="11">
    <source>
        <dbReference type="SAM" id="MobiDB-lite"/>
    </source>
</evidence>
<dbReference type="AlphaFoldDB" id="A0A251Y9Y8"/>
<evidence type="ECO:0000256" key="2">
    <source>
        <dbReference type="ARBA" id="ARBA00001971"/>
    </source>
</evidence>
<dbReference type="PANTHER" id="PTHR24421">
    <property type="entry name" value="NITRATE/NITRITE SENSOR PROTEIN NARX-RELATED"/>
    <property type="match status" value="1"/>
</dbReference>
<name>A0A251Y9Y8_9MICO</name>
<dbReference type="GO" id="GO:0005524">
    <property type="term" value="F:ATP binding"/>
    <property type="evidence" value="ECO:0007669"/>
    <property type="project" value="UniProtKB-ARBA"/>
</dbReference>
<evidence type="ECO:0000313" key="13">
    <source>
        <dbReference type="EMBL" id="OUE20919.1"/>
    </source>
</evidence>
<keyword evidence="8" id="KW-0460">Magnesium</keyword>
<dbReference type="InterPro" id="IPR003018">
    <property type="entry name" value="GAF"/>
</dbReference>
<dbReference type="SUPFAM" id="SSF55781">
    <property type="entry name" value="GAF domain-like"/>
    <property type="match status" value="2"/>
</dbReference>
<dbReference type="GO" id="GO:0020037">
    <property type="term" value="F:heme binding"/>
    <property type="evidence" value="ECO:0007669"/>
    <property type="project" value="UniProtKB-ARBA"/>
</dbReference>
<dbReference type="Gene3D" id="1.20.5.1930">
    <property type="match status" value="1"/>
</dbReference>
<dbReference type="InterPro" id="IPR050482">
    <property type="entry name" value="Sensor_HK_TwoCompSys"/>
</dbReference>
<dbReference type="GO" id="GO:0070025">
    <property type="term" value="F:carbon monoxide binding"/>
    <property type="evidence" value="ECO:0007669"/>
    <property type="project" value="UniProtKB-ARBA"/>
</dbReference>
<dbReference type="GO" id="GO:0070026">
    <property type="term" value="F:nitric oxide binding"/>
    <property type="evidence" value="ECO:0007669"/>
    <property type="project" value="UniProtKB-ARBA"/>
</dbReference>
<evidence type="ECO:0000256" key="4">
    <source>
        <dbReference type="ARBA" id="ARBA00022553"/>
    </source>
</evidence>
<proteinExistence type="predicted"/>
<dbReference type="Proteomes" id="UP000194837">
    <property type="component" value="Unassembled WGS sequence"/>
</dbReference>
<evidence type="ECO:0000256" key="3">
    <source>
        <dbReference type="ARBA" id="ARBA00022490"/>
    </source>
</evidence>
<dbReference type="EMBL" id="MDJW01000008">
    <property type="protein sequence ID" value="OUE20919.1"/>
    <property type="molecule type" value="Genomic_DNA"/>
</dbReference>
<evidence type="ECO:0000256" key="7">
    <source>
        <dbReference type="ARBA" id="ARBA00022777"/>
    </source>
</evidence>
<dbReference type="GO" id="GO:0019826">
    <property type="term" value="F:oxygen sensor activity"/>
    <property type="evidence" value="ECO:0007669"/>
    <property type="project" value="UniProtKB-ARBA"/>
</dbReference>
<feature type="region of interest" description="Disordered" evidence="11">
    <location>
        <begin position="577"/>
        <end position="601"/>
    </location>
</feature>
<feature type="domain" description="GAF" evidence="12">
    <location>
        <begin position="219"/>
        <end position="361"/>
    </location>
</feature>
<dbReference type="SMART" id="SM00065">
    <property type="entry name" value="GAF"/>
    <property type="match status" value="2"/>
</dbReference>
<dbReference type="GO" id="GO:0019825">
    <property type="term" value="F:oxygen binding"/>
    <property type="evidence" value="ECO:0007669"/>
    <property type="project" value="UniProtKB-ARBA"/>
</dbReference>
<dbReference type="SUPFAM" id="SSF55874">
    <property type="entry name" value="ATPase domain of HSP90 chaperone/DNA topoisomerase II/histidine kinase"/>
    <property type="match status" value="1"/>
</dbReference>
<keyword evidence="4" id="KW-0597">Phosphoprotein</keyword>
<evidence type="ECO:0000256" key="6">
    <source>
        <dbReference type="ARBA" id="ARBA00022723"/>
    </source>
</evidence>
<dbReference type="PANTHER" id="PTHR24421:SF56">
    <property type="entry name" value="OXYGEN SENSOR HISTIDINE KINASE RESPONSE REGULATOR DOST"/>
    <property type="match status" value="1"/>
</dbReference>
<keyword evidence="9" id="KW-0408">Iron</keyword>
<accession>A0A251Y9Y8</accession>
<dbReference type="InterPro" id="IPR011712">
    <property type="entry name" value="Sig_transdc_His_kin_sub3_dim/P"/>
</dbReference>
<dbReference type="GO" id="GO:0000287">
    <property type="term" value="F:magnesium ion binding"/>
    <property type="evidence" value="ECO:0007669"/>
    <property type="project" value="UniProtKB-ARBA"/>
</dbReference>
<comment type="caution">
    <text evidence="13">The sequence shown here is derived from an EMBL/GenBank/DDBJ whole genome shotgun (WGS) entry which is preliminary data.</text>
</comment>
<organism evidence="13 14">
    <name type="scientific">Clavibacter michiganensis</name>
    <dbReference type="NCBI Taxonomy" id="28447"/>
    <lineage>
        <taxon>Bacteria</taxon>
        <taxon>Bacillati</taxon>
        <taxon>Actinomycetota</taxon>
        <taxon>Actinomycetes</taxon>
        <taxon>Micrococcales</taxon>
        <taxon>Microbacteriaceae</taxon>
        <taxon>Clavibacter</taxon>
    </lineage>
</organism>
<evidence type="ECO:0000256" key="9">
    <source>
        <dbReference type="ARBA" id="ARBA00023004"/>
    </source>
</evidence>
<comment type="cofactor">
    <cofactor evidence="2">
        <name>heme</name>
        <dbReference type="ChEBI" id="CHEBI:30413"/>
    </cofactor>
</comment>
<keyword evidence="10" id="KW-0902">Two-component regulatory system</keyword>
<evidence type="ECO:0000256" key="1">
    <source>
        <dbReference type="ARBA" id="ARBA00001946"/>
    </source>
</evidence>
<dbReference type="CDD" id="cd16917">
    <property type="entry name" value="HATPase_UhpB-NarQ-NarX-like"/>
    <property type="match status" value="1"/>
</dbReference>
<dbReference type="Pfam" id="PF13185">
    <property type="entry name" value="GAF_2"/>
    <property type="match status" value="1"/>
</dbReference>
<keyword evidence="3" id="KW-0963">Cytoplasm</keyword>
<dbReference type="InterPro" id="IPR036890">
    <property type="entry name" value="HATPase_C_sf"/>
</dbReference>
<dbReference type="Gene3D" id="3.30.450.40">
    <property type="match status" value="2"/>
</dbReference>
<dbReference type="Pfam" id="PF07730">
    <property type="entry name" value="HisKA_3"/>
    <property type="match status" value="1"/>
</dbReference>
<dbReference type="RefSeq" id="WP_086521465.1">
    <property type="nucleotide sequence ID" value="NZ_MDJW01000008.1"/>
</dbReference>
<protein>
    <submittedName>
        <fullName evidence="13">Hypoxia sensor histidine kinase response regulator DosT</fullName>
    </submittedName>
</protein>
<evidence type="ECO:0000256" key="10">
    <source>
        <dbReference type="ARBA" id="ARBA00023012"/>
    </source>
</evidence>
<dbReference type="GO" id="GO:0016020">
    <property type="term" value="C:membrane"/>
    <property type="evidence" value="ECO:0007669"/>
    <property type="project" value="InterPro"/>
</dbReference>